<comment type="similarity">
    <text evidence="7">Belongs to the class I-like SAM-binding methyltransferase superfamily. rRNA adenine N(6)-methyltransferase family. RsmA subfamily.</text>
</comment>
<dbReference type="PROSITE" id="PS51689">
    <property type="entry name" value="SAM_RNA_A_N6_MT"/>
    <property type="match status" value="1"/>
</dbReference>
<dbReference type="GO" id="GO:0003723">
    <property type="term" value="F:RNA binding"/>
    <property type="evidence" value="ECO:0007669"/>
    <property type="project" value="UniProtKB-UniRule"/>
</dbReference>
<keyword evidence="6 7" id="KW-0694">RNA-binding</keyword>
<evidence type="ECO:0000256" key="2">
    <source>
        <dbReference type="ARBA" id="ARBA00022552"/>
    </source>
</evidence>
<feature type="binding site" evidence="7 8">
    <location>
        <position position="51"/>
    </location>
    <ligand>
        <name>S-adenosyl-L-methionine</name>
        <dbReference type="ChEBI" id="CHEBI:59789"/>
    </ligand>
</feature>
<feature type="binding site" evidence="7 8">
    <location>
        <position position="111"/>
    </location>
    <ligand>
        <name>S-adenosyl-L-methionine</name>
        <dbReference type="ChEBI" id="CHEBI:59789"/>
    </ligand>
</feature>
<dbReference type="InterPro" id="IPR020598">
    <property type="entry name" value="rRNA_Ade_methylase_Trfase_N"/>
</dbReference>
<dbReference type="CDD" id="cd02440">
    <property type="entry name" value="AdoMet_MTases"/>
    <property type="match status" value="1"/>
</dbReference>
<keyword evidence="2 7" id="KW-0698">rRNA processing</keyword>
<feature type="binding site" evidence="7 8">
    <location>
        <position position="96"/>
    </location>
    <ligand>
        <name>S-adenosyl-L-methionine</name>
        <dbReference type="ChEBI" id="CHEBI:59789"/>
    </ligand>
</feature>
<dbReference type="SMART" id="SM00650">
    <property type="entry name" value="rADc"/>
    <property type="match status" value="1"/>
</dbReference>
<dbReference type="PANTHER" id="PTHR11727">
    <property type="entry name" value="DIMETHYLADENOSINE TRANSFERASE"/>
    <property type="match status" value="1"/>
</dbReference>
<dbReference type="InterPro" id="IPR029063">
    <property type="entry name" value="SAM-dependent_MTases_sf"/>
</dbReference>
<evidence type="ECO:0000256" key="6">
    <source>
        <dbReference type="ARBA" id="ARBA00022884"/>
    </source>
</evidence>
<organism evidence="10 11">
    <name type="scientific">Pyrococcus kukulkanii</name>
    <dbReference type="NCBI Taxonomy" id="1609559"/>
    <lineage>
        <taxon>Archaea</taxon>
        <taxon>Methanobacteriati</taxon>
        <taxon>Methanobacteriota</taxon>
        <taxon>Thermococci</taxon>
        <taxon>Thermococcales</taxon>
        <taxon>Thermococcaceae</taxon>
        <taxon>Pyrococcus</taxon>
    </lineage>
</organism>
<dbReference type="GO" id="GO:0005737">
    <property type="term" value="C:cytoplasm"/>
    <property type="evidence" value="ECO:0007669"/>
    <property type="project" value="UniProtKB-SubCell"/>
</dbReference>
<dbReference type="InterPro" id="IPR020596">
    <property type="entry name" value="rRNA_Ade_Mease_Trfase_CS"/>
</dbReference>
<feature type="binding site" evidence="7 8">
    <location>
        <position position="24"/>
    </location>
    <ligand>
        <name>S-adenosyl-L-methionine</name>
        <dbReference type="ChEBI" id="CHEBI:59789"/>
    </ligand>
</feature>
<dbReference type="Pfam" id="PF00398">
    <property type="entry name" value="RrnaAD"/>
    <property type="match status" value="1"/>
</dbReference>
<dbReference type="PANTHER" id="PTHR11727:SF7">
    <property type="entry name" value="DIMETHYLADENOSINE TRANSFERASE-RELATED"/>
    <property type="match status" value="1"/>
</dbReference>
<keyword evidence="3 7" id="KW-0489">Methyltransferase</keyword>
<feature type="binding site" evidence="7 8">
    <location>
        <position position="72"/>
    </location>
    <ligand>
        <name>S-adenosyl-L-methionine</name>
        <dbReference type="ChEBI" id="CHEBI:59789"/>
    </ligand>
</feature>
<dbReference type="GO" id="GO:0000179">
    <property type="term" value="F:rRNA (adenine-N6,N6-)-dimethyltransferase activity"/>
    <property type="evidence" value="ECO:0007669"/>
    <property type="project" value="UniProtKB-UniRule"/>
</dbReference>
<dbReference type="KEGG" id="pyc:TQ32_07630"/>
<reference evidence="11" key="1">
    <citation type="submission" date="2015-02" db="EMBL/GenBank/DDBJ databases">
        <title>Pyrococcus kukulkanii sp. nov., a novel hyperthermophilic archaeon isolated from a deep-sea hydrothermal vent at the Guaymas Basin.</title>
        <authorList>
            <person name="Oger P.M."/>
            <person name="Callac N."/>
            <person name="Jebbar M."/>
            <person name="Godfroy A."/>
        </authorList>
    </citation>
    <scope>NUCLEOTIDE SEQUENCE [LARGE SCALE GENOMIC DNA]</scope>
    <source>
        <strain evidence="11">NCB100</strain>
    </source>
</reference>
<evidence type="ECO:0000259" key="9">
    <source>
        <dbReference type="SMART" id="SM00650"/>
    </source>
</evidence>
<evidence type="ECO:0000256" key="1">
    <source>
        <dbReference type="ARBA" id="ARBA00022490"/>
    </source>
</evidence>
<dbReference type="Gene3D" id="1.10.8.100">
    <property type="entry name" value="Ribosomal RNA adenine dimethylase-like, domain 2"/>
    <property type="match status" value="1"/>
</dbReference>
<dbReference type="RefSeq" id="WP_068323115.1">
    <property type="nucleotide sequence ID" value="NZ_CP010835.1"/>
</dbReference>
<dbReference type="InterPro" id="IPR023165">
    <property type="entry name" value="rRNA_Ade_diMease-like_C"/>
</dbReference>
<dbReference type="OrthoDB" id="9883at2157"/>
<dbReference type="Proteomes" id="UP000070587">
    <property type="component" value="Chromosome"/>
</dbReference>
<evidence type="ECO:0000313" key="10">
    <source>
        <dbReference type="EMBL" id="AMM54363.1"/>
    </source>
</evidence>
<comment type="function">
    <text evidence="7">Specifically dimethylates two adjacent adenosines in the loop of a conserved hairpin near the 3'-end of 16S rRNA in the 30S particle. May play a critical role in biogenesis of 30S subunits.</text>
</comment>
<feature type="domain" description="Ribosomal RNA adenine methylase transferase N-terminal" evidence="9">
    <location>
        <begin position="31"/>
        <end position="194"/>
    </location>
</feature>
<reference evidence="10 11" key="2">
    <citation type="journal article" date="2016" name="Int. J. Syst. Evol. Microbiol.">
        <title>Pyrococcus kukulkanii sp. nov., a hyperthermophilic, piezophilic archaeon isolated from a deep-sea hydrothermal vent.</title>
        <authorList>
            <person name="Callac N."/>
            <person name="Oger P."/>
            <person name="Lesongeur F."/>
            <person name="Rattray J.E."/>
            <person name="Vannier P."/>
            <person name="Michoud G."/>
            <person name="Beauverger M."/>
            <person name="Gayet N."/>
            <person name="Rouxel O."/>
            <person name="Jebbar M."/>
            <person name="Godfroy A."/>
        </authorList>
    </citation>
    <scope>NUCLEOTIDE SEQUENCE [LARGE SCALE GENOMIC DNA]</scope>
    <source>
        <strain evidence="10 11">NCB100</strain>
    </source>
</reference>
<dbReference type="NCBIfam" id="TIGR00755">
    <property type="entry name" value="ksgA"/>
    <property type="match status" value="1"/>
</dbReference>
<evidence type="ECO:0000256" key="5">
    <source>
        <dbReference type="ARBA" id="ARBA00022691"/>
    </source>
</evidence>
<dbReference type="PATRIC" id="fig|1609559.3.peg.1596"/>
<dbReference type="Gene3D" id="3.40.50.150">
    <property type="entry name" value="Vaccinia Virus protein VP39"/>
    <property type="match status" value="1"/>
</dbReference>
<feature type="binding site" evidence="7 8">
    <location>
        <position position="26"/>
    </location>
    <ligand>
        <name>S-adenosyl-L-methionine</name>
        <dbReference type="ChEBI" id="CHEBI:59789"/>
    </ligand>
</feature>
<dbReference type="HAMAP" id="MF_00607">
    <property type="entry name" value="16SrRNA_methyltr_A"/>
    <property type="match status" value="1"/>
</dbReference>
<protein>
    <recommendedName>
        <fullName evidence="7">Probable ribosomal RNA small subunit methyltransferase A</fullName>
        <ecNumber evidence="7">2.1.1.-</ecNumber>
    </recommendedName>
    <alternativeName>
        <fullName evidence="7">16S rRNA dimethyladenosine transferase</fullName>
    </alternativeName>
    <alternativeName>
        <fullName evidence="7">16S rRNA dimethylase</fullName>
    </alternativeName>
    <alternativeName>
        <fullName evidence="7">S-adenosylmethionine-6-N',N'-adenosyl(rRNA) dimethyltransferase</fullName>
    </alternativeName>
</protein>
<dbReference type="PROSITE" id="PS01131">
    <property type="entry name" value="RRNA_A_DIMETH"/>
    <property type="match status" value="1"/>
</dbReference>
<dbReference type="EMBL" id="CP010835">
    <property type="protein sequence ID" value="AMM54363.1"/>
    <property type="molecule type" value="Genomic_DNA"/>
</dbReference>
<keyword evidence="1 7" id="KW-0963">Cytoplasm</keyword>
<proteinExistence type="inferred from homology"/>
<dbReference type="FunFam" id="3.40.50.150:FF:000023">
    <property type="entry name" value="Ribosomal RNA small subunit methyltransferase A"/>
    <property type="match status" value="1"/>
</dbReference>
<evidence type="ECO:0000256" key="3">
    <source>
        <dbReference type="ARBA" id="ARBA00022603"/>
    </source>
</evidence>
<dbReference type="STRING" id="1609559.TQ32_07630"/>
<evidence type="ECO:0000256" key="4">
    <source>
        <dbReference type="ARBA" id="ARBA00022679"/>
    </source>
</evidence>
<dbReference type="SUPFAM" id="SSF53335">
    <property type="entry name" value="S-adenosyl-L-methionine-dependent methyltransferases"/>
    <property type="match status" value="1"/>
</dbReference>
<evidence type="ECO:0000313" key="11">
    <source>
        <dbReference type="Proteomes" id="UP000070587"/>
    </source>
</evidence>
<gene>
    <name evidence="7" type="primary">rsmA</name>
    <name evidence="7" type="synonym">ksgA</name>
    <name evidence="10" type="ORF">TQ32_07630</name>
</gene>
<evidence type="ECO:0000256" key="8">
    <source>
        <dbReference type="PROSITE-ProRule" id="PRU01026"/>
    </source>
</evidence>
<sequence>MLKDRLFSLLSKYNLRVKDSLGQNFLIVPDIIEKAIEVGKVSERDIILEVGPGLGFLTDELAKRARKVYAIEVDKRIIEILKKEYNWKNVEIIQGDAVKIEWPEFNKVISNLPYQISSPFTFKLLKTEFERAVLMYQLEFAQRMIAKPGSRNYSRLSLMIQALADVKIVMKIGKGAFYPRPKVDSALVLLKLKPKNERIYLHEGLVNALFQHKRKLVGKALRESAYILGMDKRVLKNIKVPYSNKRVYQLTPQEVKDIEEFLKGKGIIGENS</sequence>
<comment type="subcellular location">
    <subcellularLocation>
        <location evidence="7">Cytoplasm</location>
    </subcellularLocation>
</comment>
<name>A0A127BAL3_9EURY</name>
<dbReference type="AlphaFoldDB" id="A0A127BAL3"/>
<dbReference type="GeneID" id="28491696"/>
<dbReference type="EC" id="2.1.1.-" evidence="7"/>
<dbReference type="InterPro" id="IPR001737">
    <property type="entry name" value="KsgA/Erm"/>
</dbReference>
<evidence type="ECO:0000256" key="7">
    <source>
        <dbReference type="HAMAP-Rule" id="MF_00607"/>
    </source>
</evidence>
<keyword evidence="4 7" id="KW-0808">Transferase</keyword>
<keyword evidence="5 7" id="KW-0949">S-adenosyl-L-methionine</keyword>
<dbReference type="InterPro" id="IPR011530">
    <property type="entry name" value="rRNA_adenine_dimethylase"/>
</dbReference>
<accession>A0A127BAL3</accession>